<dbReference type="SUPFAM" id="SSF52540">
    <property type="entry name" value="P-loop containing nucleoside triphosphate hydrolases"/>
    <property type="match status" value="1"/>
</dbReference>
<organism evidence="2 3">
    <name type="scientific">Pontixanthobacter rizhaonensis</name>
    <dbReference type="NCBI Taxonomy" id="2730337"/>
    <lineage>
        <taxon>Bacteria</taxon>
        <taxon>Pseudomonadati</taxon>
        <taxon>Pseudomonadota</taxon>
        <taxon>Alphaproteobacteria</taxon>
        <taxon>Sphingomonadales</taxon>
        <taxon>Erythrobacteraceae</taxon>
        <taxon>Pontixanthobacter</taxon>
    </lineage>
</organism>
<dbReference type="CDD" id="cd02042">
    <property type="entry name" value="ParAB_family"/>
    <property type="match status" value="1"/>
</dbReference>
<dbReference type="EMBL" id="JABCRE010000002">
    <property type="protein sequence ID" value="NMW30942.1"/>
    <property type="molecule type" value="Genomic_DNA"/>
</dbReference>
<proteinExistence type="predicted"/>
<dbReference type="PANTHER" id="PTHR13696">
    <property type="entry name" value="P-LOOP CONTAINING NUCLEOSIDE TRIPHOSPHATE HYDROLASE"/>
    <property type="match status" value="1"/>
</dbReference>
<protein>
    <submittedName>
        <fullName evidence="2">AAA family ATPase</fullName>
    </submittedName>
</protein>
<dbReference type="Gene3D" id="3.40.50.300">
    <property type="entry name" value="P-loop containing nucleotide triphosphate hydrolases"/>
    <property type="match status" value="1"/>
</dbReference>
<dbReference type="AlphaFoldDB" id="A0A848QEN4"/>
<feature type="region of interest" description="Disordered" evidence="1">
    <location>
        <begin position="276"/>
        <end position="295"/>
    </location>
</feature>
<dbReference type="InterPro" id="IPR015223">
    <property type="entry name" value="MipZ"/>
</dbReference>
<gene>
    <name evidence="2" type="ORF">HKD42_02570</name>
</gene>
<dbReference type="Pfam" id="PF09140">
    <property type="entry name" value="MipZ"/>
    <property type="match status" value="1"/>
</dbReference>
<evidence type="ECO:0000313" key="2">
    <source>
        <dbReference type="EMBL" id="NMW30942.1"/>
    </source>
</evidence>
<comment type="caution">
    <text evidence="2">The sequence shown here is derived from an EMBL/GenBank/DDBJ whole genome shotgun (WGS) entry which is preliminary data.</text>
</comment>
<dbReference type="InterPro" id="IPR027417">
    <property type="entry name" value="P-loop_NTPase"/>
</dbReference>
<sequence length="316" mass="34873">MDFEHSNGEHPSVVLADICRRPEIKAQIIVFANEKGGVGKSTLAFHTSIALARSGSKVLAIDLDRRQQSFSRALENREATSRSLGIDLPSPQPIVLEHQTGAMLAQEIARVGAGATHIVIDVAGHDSPIARRAIAMADKLITPVNPTFIDLDSVAHFNAATMRFARLGRFAETVAELRAERCERGLPGTDWMLVKNRVRWAEKLQLKRFDSALDQLPAHLGVRLLSGLTERVAYRELFMFGLTHADCGDLPGMTNMTVRNSDEIIKFVGELDLKTPASPTANAVPRKQRMPAPSMKRYRQTLQRHVGSAIKSRETV</sequence>
<dbReference type="RefSeq" id="WP_170010025.1">
    <property type="nucleotide sequence ID" value="NZ_JABCRE010000002.1"/>
</dbReference>
<dbReference type="InterPro" id="IPR050678">
    <property type="entry name" value="DNA_Partitioning_ATPase"/>
</dbReference>
<name>A0A848QEN4_9SPHN</name>
<evidence type="ECO:0000256" key="1">
    <source>
        <dbReference type="SAM" id="MobiDB-lite"/>
    </source>
</evidence>
<dbReference type="PANTHER" id="PTHR13696:SF96">
    <property type="entry name" value="COBQ_COBB_MIND_PARA NUCLEOTIDE BINDING DOMAIN-CONTAINING PROTEIN"/>
    <property type="match status" value="1"/>
</dbReference>
<reference evidence="2 3" key="1">
    <citation type="submission" date="2020-04" db="EMBL/GenBank/DDBJ databases">
        <authorList>
            <person name="Liu A."/>
        </authorList>
    </citation>
    <scope>NUCLEOTIDE SEQUENCE [LARGE SCALE GENOMIC DNA]</scope>
    <source>
        <strain evidence="2 3">RZ02</strain>
    </source>
</reference>
<keyword evidence="3" id="KW-1185">Reference proteome</keyword>
<accession>A0A848QEN4</accession>
<evidence type="ECO:0000313" key="3">
    <source>
        <dbReference type="Proteomes" id="UP000561181"/>
    </source>
</evidence>
<dbReference type="Proteomes" id="UP000561181">
    <property type="component" value="Unassembled WGS sequence"/>
</dbReference>